<reference evidence="4" key="1">
    <citation type="submission" date="2009-10" db="EMBL/GenBank/DDBJ databases">
        <title>Diversity of trophic interactions inside an arsenic-rich microbial ecosystem.</title>
        <authorList>
            <person name="Bertin P.N."/>
            <person name="Heinrich-Salmeron A."/>
            <person name="Pelletier E."/>
            <person name="Goulhen-Chollet F."/>
            <person name="Arsene-Ploetze F."/>
            <person name="Gallien S."/>
            <person name="Calteau A."/>
            <person name="Vallenet D."/>
            <person name="Casiot C."/>
            <person name="Chane-Woon-Ming B."/>
            <person name="Giloteaux L."/>
            <person name="Barakat M."/>
            <person name="Bonnefoy V."/>
            <person name="Bruneel O."/>
            <person name="Chandler M."/>
            <person name="Cleiss J."/>
            <person name="Duran R."/>
            <person name="Elbaz-Poulichet F."/>
            <person name="Fonknechten N."/>
            <person name="Lauga B."/>
            <person name="Mornico D."/>
            <person name="Ortet P."/>
            <person name="Schaeffer C."/>
            <person name="Siguier P."/>
            <person name="Alexander Thil Smith A."/>
            <person name="Van Dorsselaer A."/>
            <person name="Weissenbach J."/>
            <person name="Medigue C."/>
            <person name="Le Paslier D."/>
        </authorList>
    </citation>
    <scope>NUCLEOTIDE SEQUENCE</scope>
</reference>
<dbReference type="Pfam" id="PF02527">
    <property type="entry name" value="GidB"/>
    <property type="match status" value="1"/>
</dbReference>
<name>E6QL23_9ZZZZ</name>
<sequence length="216" mass="23929">MTLNDLLAEADSPPLSSELLARFDNYLQLLLRWNARTNLTAIRDPETILRRHFVESILCARALPAGISTLLDFGSGAGFPGLPIALCRPEISVTLAESQHKKAAFLREAVRTLYLRTPDMPVHVHAERAEALEQKFSCVTLRAVDKMHQATPSAIRLLENSAWLAILTTAPEADSIKTVAESRGIDKSIFHLSWQPPIQIESGSMRCLLLGQYVFA</sequence>
<dbReference type="PANTHER" id="PTHR31760">
    <property type="entry name" value="S-ADENOSYL-L-METHIONINE-DEPENDENT METHYLTRANSFERASES SUPERFAMILY PROTEIN"/>
    <property type="match status" value="1"/>
</dbReference>
<keyword evidence="4" id="KW-0489">Methyltransferase</keyword>
<evidence type="ECO:0000256" key="1">
    <source>
        <dbReference type="ARBA" id="ARBA00022490"/>
    </source>
</evidence>
<keyword evidence="2" id="KW-0698">rRNA processing</keyword>
<dbReference type="SUPFAM" id="SSF53335">
    <property type="entry name" value="S-adenosyl-L-methionine-dependent methyltransferases"/>
    <property type="match status" value="1"/>
</dbReference>
<gene>
    <name evidence="4" type="ORF">CARN6_1355</name>
</gene>
<dbReference type="InterPro" id="IPR003682">
    <property type="entry name" value="rRNA_ssu_MeTfrase_G"/>
</dbReference>
<dbReference type="GO" id="GO:0070043">
    <property type="term" value="F:rRNA (guanine-N7-)-methyltransferase activity"/>
    <property type="evidence" value="ECO:0007669"/>
    <property type="project" value="TreeGrafter"/>
</dbReference>
<keyword evidence="3 4" id="KW-0808">Transferase</keyword>
<evidence type="ECO:0000256" key="3">
    <source>
        <dbReference type="ARBA" id="ARBA00022679"/>
    </source>
</evidence>
<dbReference type="HAMAP" id="MF_00074">
    <property type="entry name" value="16SrRNA_methyltr_G"/>
    <property type="match status" value="1"/>
</dbReference>
<dbReference type="Gene3D" id="3.40.50.150">
    <property type="entry name" value="Vaccinia Virus protein VP39"/>
    <property type="match status" value="1"/>
</dbReference>
<dbReference type="GO" id="GO:0005829">
    <property type="term" value="C:cytosol"/>
    <property type="evidence" value="ECO:0007669"/>
    <property type="project" value="TreeGrafter"/>
</dbReference>
<evidence type="ECO:0000313" key="4">
    <source>
        <dbReference type="EMBL" id="CBI07943.1"/>
    </source>
</evidence>
<evidence type="ECO:0000256" key="2">
    <source>
        <dbReference type="ARBA" id="ARBA00022552"/>
    </source>
</evidence>
<proteinExistence type="inferred from homology"/>
<dbReference type="AlphaFoldDB" id="E6QL23"/>
<dbReference type="InterPro" id="IPR029063">
    <property type="entry name" value="SAM-dependent_MTases_sf"/>
</dbReference>
<accession>E6QL23</accession>
<organism evidence="4">
    <name type="scientific">mine drainage metagenome</name>
    <dbReference type="NCBI Taxonomy" id="410659"/>
    <lineage>
        <taxon>unclassified sequences</taxon>
        <taxon>metagenomes</taxon>
        <taxon>ecological metagenomes</taxon>
    </lineage>
</organism>
<dbReference type="NCBIfam" id="TIGR00138">
    <property type="entry name" value="rsmG_gidB"/>
    <property type="match status" value="1"/>
</dbReference>
<protein>
    <submittedName>
        <fullName evidence="4">Methyltransferase GidB</fullName>
    </submittedName>
</protein>
<comment type="caution">
    <text evidence="4">The sequence shown here is derived from an EMBL/GenBank/DDBJ whole genome shotgun (WGS) entry which is preliminary data.</text>
</comment>
<dbReference type="EMBL" id="CABQ01000163">
    <property type="protein sequence ID" value="CBI07943.1"/>
    <property type="molecule type" value="Genomic_DNA"/>
</dbReference>
<keyword evidence="1" id="KW-0963">Cytoplasm</keyword>
<dbReference type="PANTHER" id="PTHR31760:SF0">
    <property type="entry name" value="S-ADENOSYL-L-METHIONINE-DEPENDENT METHYLTRANSFERASES SUPERFAMILY PROTEIN"/>
    <property type="match status" value="1"/>
</dbReference>